<dbReference type="PANTHER" id="PTHR18896:SF76">
    <property type="entry name" value="PHOSPHOLIPASE"/>
    <property type="match status" value="1"/>
</dbReference>
<dbReference type="KEGG" id="madi:A7U43_01620"/>
<dbReference type="Proteomes" id="UP000077143">
    <property type="component" value="Chromosome"/>
</dbReference>
<dbReference type="InterPro" id="IPR001736">
    <property type="entry name" value="PLipase_D/transphosphatidylase"/>
</dbReference>
<dbReference type="Pfam" id="PF13091">
    <property type="entry name" value="PLDc_2"/>
    <property type="match status" value="1"/>
</dbReference>
<organism evidence="7 8">
    <name type="scientific">Mycobacterium adipatum</name>
    <dbReference type="NCBI Taxonomy" id="1682113"/>
    <lineage>
        <taxon>Bacteria</taxon>
        <taxon>Bacillati</taxon>
        <taxon>Actinomycetota</taxon>
        <taxon>Actinomycetes</taxon>
        <taxon>Mycobacteriales</taxon>
        <taxon>Mycobacteriaceae</taxon>
        <taxon>Mycobacterium</taxon>
    </lineage>
</organism>
<evidence type="ECO:0000313" key="8">
    <source>
        <dbReference type="Proteomes" id="UP000077143"/>
    </source>
</evidence>
<dbReference type="RefSeq" id="WP_067990419.1">
    <property type="nucleotide sequence ID" value="NZ_CP015596.1"/>
</dbReference>
<dbReference type="InterPro" id="IPR015679">
    <property type="entry name" value="PLipase_D_fam"/>
</dbReference>
<dbReference type="SMART" id="SM00155">
    <property type="entry name" value="PLDc"/>
    <property type="match status" value="2"/>
</dbReference>
<dbReference type="AlphaFoldDB" id="A0A172UGK7"/>
<dbReference type="Pfam" id="PF00614">
    <property type="entry name" value="PLDc"/>
    <property type="match status" value="1"/>
</dbReference>
<dbReference type="GO" id="GO:0009395">
    <property type="term" value="P:phospholipid catabolic process"/>
    <property type="evidence" value="ECO:0007669"/>
    <property type="project" value="TreeGrafter"/>
</dbReference>
<dbReference type="EMBL" id="CP015596">
    <property type="protein sequence ID" value="ANE78208.1"/>
    <property type="molecule type" value="Genomic_DNA"/>
</dbReference>
<dbReference type="SUPFAM" id="SSF56024">
    <property type="entry name" value="Phospholipase D/nuclease"/>
    <property type="match status" value="2"/>
</dbReference>
<comment type="catalytic activity">
    <reaction evidence="1">
        <text>a 1,2-diacyl-sn-glycero-3-phosphocholine + H2O = a 1,2-diacyl-sn-glycero-3-phosphate + choline + H(+)</text>
        <dbReference type="Rhea" id="RHEA:14445"/>
        <dbReference type="ChEBI" id="CHEBI:15354"/>
        <dbReference type="ChEBI" id="CHEBI:15377"/>
        <dbReference type="ChEBI" id="CHEBI:15378"/>
        <dbReference type="ChEBI" id="CHEBI:57643"/>
        <dbReference type="ChEBI" id="CHEBI:58608"/>
        <dbReference type="EC" id="3.1.4.4"/>
    </reaction>
</comment>
<evidence type="ECO:0000256" key="1">
    <source>
        <dbReference type="ARBA" id="ARBA00000798"/>
    </source>
</evidence>
<evidence type="ECO:0000256" key="4">
    <source>
        <dbReference type="ARBA" id="ARBA00023098"/>
    </source>
</evidence>
<protein>
    <submittedName>
        <fullName evidence="7">Phospholipase</fullName>
    </submittedName>
</protein>
<dbReference type="InterPro" id="IPR025202">
    <property type="entry name" value="PLD-like_dom"/>
</dbReference>
<keyword evidence="4" id="KW-0443">Lipid metabolism</keyword>
<keyword evidence="8" id="KW-1185">Reference proteome</keyword>
<dbReference type="OrthoDB" id="8828485at2"/>
<evidence type="ECO:0000256" key="5">
    <source>
        <dbReference type="SAM" id="MobiDB-lite"/>
    </source>
</evidence>
<dbReference type="PROSITE" id="PS50035">
    <property type="entry name" value="PLD"/>
    <property type="match status" value="2"/>
</dbReference>
<dbReference type="PANTHER" id="PTHR18896">
    <property type="entry name" value="PHOSPHOLIPASE D"/>
    <property type="match status" value="1"/>
</dbReference>
<reference evidence="7 8" key="1">
    <citation type="submission" date="2016-05" db="EMBL/GenBank/DDBJ databases">
        <title>Complete genome sequence of a phthalic acid esters degrading Mycobacterium sp. YC-RL4.</title>
        <authorList>
            <person name="Ren L."/>
            <person name="Fan S."/>
            <person name="Ruth N."/>
            <person name="Jia Y."/>
            <person name="Wang J."/>
            <person name="Qiao C."/>
        </authorList>
    </citation>
    <scope>NUCLEOTIDE SEQUENCE [LARGE SCALE GENOMIC DNA]</scope>
    <source>
        <strain evidence="7 8">YC-RL4</strain>
    </source>
</reference>
<evidence type="ECO:0000256" key="2">
    <source>
        <dbReference type="ARBA" id="ARBA00022737"/>
    </source>
</evidence>
<accession>A0A172UGK7</accession>
<feature type="region of interest" description="Disordered" evidence="5">
    <location>
        <begin position="161"/>
        <end position="182"/>
    </location>
</feature>
<evidence type="ECO:0000259" key="6">
    <source>
        <dbReference type="PROSITE" id="PS50035"/>
    </source>
</evidence>
<feature type="domain" description="PLD phosphodiesterase" evidence="6">
    <location>
        <begin position="345"/>
        <end position="372"/>
    </location>
</feature>
<dbReference type="GO" id="GO:0004630">
    <property type="term" value="F:phospholipase D activity"/>
    <property type="evidence" value="ECO:0007669"/>
    <property type="project" value="UniProtKB-EC"/>
</dbReference>
<gene>
    <name evidence="7" type="ORF">A7U43_01620</name>
</gene>
<dbReference type="STRING" id="1682113.A7U43_01620"/>
<dbReference type="CDD" id="cd09143">
    <property type="entry name" value="PLDc_vPLD1_2_like_bac_2"/>
    <property type="match status" value="1"/>
</dbReference>
<dbReference type="Gene3D" id="3.30.870.10">
    <property type="entry name" value="Endonuclease Chain A"/>
    <property type="match status" value="2"/>
</dbReference>
<evidence type="ECO:0000256" key="3">
    <source>
        <dbReference type="ARBA" id="ARBA00022801"/>
    </source>
</evidence>
<sequence>MGDQRLLLAGKTCWKSAEAARFAPIIDGADYLRHVKSAMLGAENRILLVGWDFDARTTFEPGRATLPGPNQLGPFLFWLLWRRPHLKVYVLKSNLRLLPLFERYWYSIVPVQWLNRITSARMHLAVDGAHPTGAVHHQKIVVIDDAVAFCGGIDLTLGRWDTRDHRRDDPGRRSGGEPYGPRHEVATVVDGEAARALAELARDRWQMATDQELPPVGPGATVWPRDCEPALRNVEVGIARTLPTLPGRDEVREVEALNLAAIAAARDVIYLENQYLAARGICAALAERLREPDGPEVIIVLPRTSESPLETVSMDSARERMVRLLWDADDHRRVGVYWPAVPGGASLYIHSKVMIVDDRFLRIGSSNLNNRSLGFDSECDVALDDSADRADVRAHIRDVRDGLIAEHLGVPVEDFRAELSERGSALAALNGLRGTGRSLRTFTPTMVSTDAGPLAENDLMDPVRVPASIAQSVCSVLTAVITWPLMQGAPGAWSVLRTVGERIGLPGLTRDGAASQNSMI</sequence>
<feature type="domain" description="PLD phosphodiesterase" evidence="6">
    <location>
        <begin position="132"/>
        <end position="159"/>
    </location>
</feature>
<evidence type="ECO:0000313" key="7">
    <source>
        <dbReference type="EMBL" id="ANE78208.1"/>
    </source>
</evidence>
<proteinExistence type="predicted"/>
<keyword evidence="2" id="KW-0677">Repeat</keyword>
<dbReference type="CDD" id="cd09140">
    <property type="entry name" value="PLDc_vPLD1_2_like_bac_1"/>
    <property type="match status" value="1"/>
</dbReference>
<name>A0A172UGK7_9MYCO</name>
<keyword evidence="3" id="KW-0378">Hydrolase</keyword>